<evidence type="ECO:0000313" key="2">
    <source>
        <dbReference type="EMBL" id="GBN59545.1"/>
    </source>
</evidence>
<dbReference type="Proteomes" id="UP000499080">
    <property type="component" value="Unassembled WGS sequence"/>
</dbReference>
<sequence>MIWRATGPIHGGSSVESGFEPATLRSRGRDLTTRPPRPPDSFKLQCKIPQNDDRNLKLHQSEKEPSKCPSIFHHKKMKVEESTSCQTVSASSPRGLSSSAIINIAKAAAGESAQNDEPI</sequence>
<accession>A0A4Y2Q5V1</accession>
<keyword evidence="3" id="KW-1185">Reference proteome</keyword>
<organism evidence="2 3">
    <name type="scientific">Araneus ventricosus</name>
    <name type="common">Orbweaver spider</name>
    <name type="synonym">Epeira ventricosa</name>
    <dbReference type="NCBI Taxonomy" id="182803"/>
    <lineage>
        <taxon>Eukaryota</taxon>
        <taxon>Metazoa</taxon>
        <taxon>Ecdysozoa</taxon>
        <taxon>Arthropoda</taxon>
        <taxon>Chelicerata</taxon>
        <taxon>Arachnida</taxon>
        <taxon>Araneae</taxon>
        <taxon>Araneomorphae</taxon>
        <taxon>Entelegynae</taxon>
        <taxon>Araneoidea</taxon>
        <taxon>Araneidae</taxon>
        <taxon>Araneus</taxon>
    </lineage>
</organism>
<protein>
    <submittedName>
        <fullName evidence="2">Uncharacterized protein</fullName>
    </submittedName>
</protein>
<comment type="caution">
    <text evidence="2">The sequence shown here is derived from an EMBL/GenBank/DDBJ whole genome shotgun (WGS) entry which is preliminary data.</text>
</comment>
<evidence type="ECO:0000256" key="1">
    <source>
        <dbReference type="SAM" id="MobiDB-lite"/>
    </source>
</evidence>
<gene>
    <name evidence="2" type="ORF">AVEN_209380_1</name>
</gene>
<proteinExistence type="predicted"/>
<feature type="region of interest" description="Disordered" evidence="1">
    <location>
        <begin position="1"/>
        <end position="52"/>
    </location>
</feature>
<reference evidence="2 3" key="1">
    <citation type="journal article" date="2019" name="Sci. Rep.">
        <title>Orb-weaving spider Araneus ventricosus genome elucidates the spidroin gene catalogue.</title>
        <authorList>
            <person name="Kono N."/>
            <person name="Nakamura H."/>
            <person name="Ohtoshi R."/>
            <person name="Moran D.A.P."/>
            <person name="Shinohara A."/>
            <person name="Yoshida Y."/>
            <person name="Fujiwara M."/>
            <person name="Mori M."/>
            <person name="Tomita M."/>
            <person name="Arakawa K."/>
        </authorList>
    </citation>
    <scope>NUCLEOTIDE SEQUENCE [LARGE SCALE GENOMIC DNA]</scope>
</reference>
<evidence type="ECO:0000313" key="3">
    <source>
        <dbReference type="Proteomes" id="UP000499080"/>
    </source>
</evidence>
<dbReference type="EMBL" id="BGPR01013174">
    <property type="protein sequence ID" value="GBN59545.1"/>
    <property type="molecule type" value="Genomic_DNA"/>
</dbReference>
<dbReference type="AlphaFoldDB" id="A0A4Y2Q5V1"/>
<name>A0A4Y2Q5V1_ARAVE</name>